<name>A0A6J7L1Q5_9ZZZZ</name>
<dbReference type="FunFam" id="3.30.70.360:FF:000011">
    <property type="entry name" value="Succinyl-diaminopimelate desuccinylase"/>
    <property type="match status" value="1"/>
</dbReference>
<dbReference type="InterPro" id="IPR002933">
    <property type="entry name" value="Peptidase_M20"/>
</dbReference>
<feature type="domain" description="Peptidase M20 dimerisation" evidence="11">
    <location>
        <begin position="167"/>
        <end position="265"/>
    </location>
</feature>
<comment type="subunit">
    <text evidence="2">Homodimer.</text>
</comment>
<evidence type="ECO:0000256" key="7">
    <source>
        <dbReference type="ARBA" id="ARBA00022915"/>
    </source>
</evidence>
<proteinExistence type="predicted"/>
<keyword evidence="9" id="KW-0170">Cobalt</keyword>
<dbReference type="GO" id="GO:0019877">
    <property type="term" value="P:diaminopimelate biosynthetic process"/>
    <property type="evidence" value="ECO:0007669"/>
    <property type="project" value="UniProtKB-KW"/>
</dbReference>
<keyword evidence="8" id="KW-0457">Lysine biosynthesis</keyword>
<dbReference type="PANTHER" id="PTHR43808:SF31">
    <property type="entry name" value="N-ACETYL-L-CITRULLINE DEACETYLASE"/>
    <property type="match status" value="1"/>
</dbReference>
<keyword evidence="5" id="KW-0378">Hydrolase</keyword>
<comment type="pathway">
    <text evidence="10">Amino-acid biosynthesis.</text>
</comment>
<keyword evidence="4" id="KW-0479">Metal-binding</keyword>
<evidence type="ECO:0000256" key="3">
    <source>
        <dbReference type="ARBA" id="ARBA00022605"/>
    </source>
</evidence>
<evidence type="ECO:0000256" key="4">
    <source>
        <dbReference type="ARBA" id="ARBA00022723"/>
    </source>
</evidence>
<evidence type="ECO:0000313" key="12">
    <source>
        <dbReference type="EMBL" id="CAB4960923.1"/>
    </source>
</evidence>
<evidence type="ECO:0000256" key="9">
    <source>
        <dbReference type="ARBA" id="ARBA00023285"/>
    </source>
</evidence>
<accession>A0A6J7L1Q5</accession>
<protein>
    <submittedName>
        <fullName evidence="12">Unannotated protein</fullName>
    </submittedName>
</protein>
<dbReference type="InterPro" id="IPR050072">
    <property type="entry name" value="Peptidase_M20A"/>
</dbReference>
<gene>
    <name evidence="12" type="ORF">UFOPK3772_02198</name>
</gene>
<dbReference type="EMBL" id="CAFBNE010000077">
    <property type="protein sequence ID" value="CAB4960923.1"/>
    <property type="molecule type" value="Genomic_DNA"/>
</dbReference>
<dbReference type="GO" id="GO:0006526">
    <property type="term" value="P:L-arginine biosynthetic process"/>
    <property type="evidence" value="ECO:0007669"/>
    <property type="project" value="TreeGrafter"/>
</dbReference>
<keyword evidence="3" id="KW-0028">Amino-acid biosynthesis</keyword>
<dbReference type="Gene3D" id="3.30.70.360">
    <property type="match status" value="1"/>
</dbReference>
<dbReference type="InterPro" id="IPR036264">
    <property type="entry name" value="Bact_exopeptidase_dim_dom"/>
</dbReference>
<dbReference type="AlphaFoldDB" id="A0A6J7L1Q5"/>
<evidence type="ECO:0000256" key="8">
    <source>
        <dbReference type="ARBA" id="ARBA00023154"/>
    </source>
</evidence>
<evidence type="ECO:0000256" key="10">
    <source>
        <dbReference type="ARBA" id="ARBA00029440"/>
    </source>
</evidence>
<dbReference type="GO" id="GO:0046872">
    <property type="term" value="F:metal ion binding"/>
    <property type="evidence" value="ECO:0007669"/>
    <property type="project" value="UniProtKB-KW"/>
</dbReference>
<dbReference type="Pfam" id="PF01546">
    <property type="entry name" value="Peptidase_M20"/>
    <property type="match status" value="1"/>
</dbReference>
<sequence length="353" mass="37622">MPALDLSADVIRLTASLIDVPSESHHEEHLADLVEQALIECAHLTVERLGNTIVAMTNLGHLERVLIGGHLDTVPSAGNLPHSLDGDLLYGLGACDMKGGLAVALKLAHGMTDPTRDVTYVFYEGEEVASEFNGLQHLADSRPDLLEADLAILMEPSGAGIEAGCQGTIRVDVRIPGVRSHSARSWMGVNAVHDAAEVLGRLGAYVPARPVVDGLEYREGLNAVGIRGGIAGNVIPDECTVTVNYRFAPDKTVAEAIEHVRAVFEGYEVTVVDEAPAARPGLHRPAAMDFVEAVGADPRPKFGWTDVARFAALGVPALNFGPGDPSLAHAAHEHVPVEQLRSCLAHLEQWLTR</sequence>
<dbReference type="GO" id="GO:0009089">
    <property type="term" value="P:lysine biosynthetic process via diaminopimelate"/>
    <property type="evidence" value="ECO:0007669"/>
    <property type="project" value="InterPro"/>
</dbReference>
<dbReference type="NCBIfam" id="TIGR01900">
    <property type="entry name" value="dapE-gram_pos"/>
    <property type="match status" value="1"/>
</dbReference>
<dbReference type="InterPro" id="IPR011650">
    <property type="entry name" value="Peptidase_M20_dimer"/>
</dbReference>
<organism evidence="12">
    <name type="scientific">freshwater metagenome</name>
    <dbReference type="NCBI Taxonomy" id="449393"/>
    <lineage>
        <taxon>unclassified sequences</taxon>
        <taxon>metagenomes</taxon>
        <taxon>ecological metagenomes</taxon>
    </lineage>
</organism>
<keyword evidence="7" id="KW-0220">Diaminopimelate biosynthesis</keyword>
<evidence type="ECO:0000256" key="1">
    <source>
        <dbReference type="ARBA" id="ARBA00001947"/>
    </source>
</evidence>
<dbReference type="InterPro" id="IPR001261">
    <property type="entry name" value="ArgE/DapE_CS"/>
</dbReference>
<dbReference type="PROSITE" id="PS00758">
    <property type="entry name" value="ARGE_DAPE_CPG2_1"/>
    <property type="match status" value="1"/>
</dbReference>
<comment type="cofactor">
    <cofactor evidence="1">
        <name>Zn(2+)</name>
        <dbReference type="ChEBI" id="CHEBI:29105"/>
    </cofactor>
</comment>
<dbReference type="SUPFAM" id="SSF53187">
    <property type="entry name" value="Zn-dependent exopeptidases"/>
    <property type="match status" value="1"/>
</dbReference>
<dbReference type="InterPro" id="IPR010174">
    <property type="entry name" value="Succinyl-DAP_deSuclase_DapE"/>
</dbReference>
<dbReference type="PANTHER" id="PTHR43808">
    <property type="entry name" value="ACETYLORNITHINE DEACETYLASE"/>
    <property type="match status" value="1"/>
</dbReference>
<evidence type="ECO:0000256" key="5">
    <source>
        <dbReference type="ARBA" id="ARBA00022801"/>
    </source>
</evidence>
<dbReference type="GO" id="GO:0008777">
    <property type="term" value="F:acetylornithine deacetylase activity"/>
    <property type="evidence" value="ECO:0007669"/>
    <property type="project" value="TreeGrafter"/>
</dbReference>
<dbReference type="Gene3D" id="3.40.630.10">
    <property type="entry name" value="Zn peptidases"/>
    <property type="match status" value="1"/>
</dbReference>
<evidence type="ECO:0000259" key="11">
    <source>
        <dbReference type="Pfam" id="PF07687"/>
    </source>
</evidence>
<keyword evidence="6" id="KW-0862">Zinc</keyword>
<evidence type="ECO:0000256" key="6">
    <source>
        <dbReference type="ARBA" id="ARBA00022833"/>
    </source>
</evidence>
<reference evidence="12" key="1">
    <citation type="submission" date="2020-05" db="EMBL/GenBank/DDBJ databases">
        <authorList>
            <person name="Chiriac C."/>
            <person name="Salcher M."/>
            <person name="Ghai R."/>
            <person name="Kavagutti S V."/>
        </authorList>
    </citation>
    <scope>NUCLEOTIDE SEQUENCE</scope>
</reference>
<dbReference type="Pfam" id="PF07687">
    <property type="entry name" value="M20_dimer"/>
    <property type="match status" value="1"/>
</dbReference>
<dbReference type="GO" id="GO:0009014">
    <property type="term" value="F:succinyl-diaminopimelate desuccinylase activity"/>
    <property type="evidence" value="ECO:0007669"/>
    <property type="project" value="InterPro"/>
</dbReference>
<dbReference type="SUPFAM" id="SSF55031">
    <property type="entry name" value="Bacterial exopeptidase dimerisation domain"/>
    <property type="match status" value="1"/>
</dbReference>
<evidence type="ECO:0000256" key="2">
    <source>
        <dbReference type="ARBA" id="ARBA00011738"/>
    </source>
</evidence>